<comment type="caution">
    <text evidence="3">The sequence shown here is derived from an EMBL/GenBank/DDBJ whole genome shotgun (WGS) entry which is preliminary data.</text>
</comment>
<dbReference type="HOGENOM" id="CLU_002678_42_21_1"/>
<evidence type="ECO:0000259" key="2">
    <source>
        <dbReference type="PROSITE" id="PS50157"/>
    </source>
</evidence>
<dbReference type="InterPro" id="IPR013087">
    <property type="entry name" value="Znf_C2H2_type"/>
</dbReference>
<organism evidence="3 4">
    <name type="scientific">Moniliophthora roreri (strain MCA 2997)</name>
    <name type="common">Cocoa frosty pod rot fungus</name>
    <name type="synonym">Crinipellis roreri</name>
    <dbReference type="NCBI Taxonomy" id="1381753"/>
    <lineage>
        <taxon>Eukaryota</taxon>
        <taxon>Fungi</taxon>
        <taxon>Dikarya</taxon>
        <taxon>Basidiomycota</taxon>
        <taxon>Agaricomycotina</taxon>
        <taxon>Agaricomycetes</taxon>
        <taxon>Agaricomycetidae</taxon>
        <taxon>Agaricales</taxon>
        <taxon>Marasmiineae</taxon>
        <taxon>Marasmiaceae</taxon>
        <taxon>Moniliophthora</taxon>
    </lineage>
</organism>
<gene>
    <name evidence="3" type="ORF">Moror_3358</name>
</gene>
<dbReference type="SMART" id="SM00355">
    <property type="entry name" value="ZnF_C2H2"/>
    <property type="match status" value="2"/>
</dbReference>
<dbReference type="EMBL" id="AWSO01000858">
    <property type="protein sequence ID" value="ESK86961.1"/>
    <property type="molecule type" value="Genomic_DNA"/>
</dbReference>
<keyword evidence="1" id="KW-0863">Zinc-finger</keyword>
<dbReference type="PROSITE" id="PS50157">
    <property type="entry name" value="ZINC_FINGER_C2H2_2"/>
    <property type="match status" value="2"/>
</dbReference>
<dbReference type="InterPro" id="IPR036236">
    <property type="entry name" value="Znf_C2H2_sf"/>
</dbReference>
<evidence type="ECO:0000256" key="1">
    <source>
        <dbReference type="PROSITE-ProRule" id="PRU00042"/>
    </source>
</evidence>
<evidence type="ECO:0000313" key="3">
    <source>
        <dbReference type="EMBL" id="ESK86961.1"/>
    </source>
</evidence>
<dbReference type="SUPFAM" id="SSF57667">
    <property type="entry name" value="beta-beta-alpha zinc fingers"/>
    <property type="match status" value="1"/>
</dbReference>
<keyword evidence="1" id="KW-0479">Metal-binding</keyword>
<reference evidence="3 4" key="1">
    <citation type="journal article" date="2014" name="BMC Genomics">
        <title>Genome and secretome analysis of the hemibiotrophic fungal pathogen, Moniliophthora roreri, which causes frosty pod rot disease of cacao: mechanisms of the biotrophic and necrotrophic phases.</title>
        <authorList>
            <person name="Meinhardt L.W."/>
            <person name="Costa G.G.L."/>
            <person name="Thomazella D.P.T."/>
            <person name="Teixeira P.J.P.L."/>
            <person name="Carazzolle M.F."/>
            <person name="Schuster S.C."/>
            <person name="Carlson J.E."/>
            <person name="Guiltinan M.J."/>
            <person name="Mieczkowski P."/>
            <person name="Farmer A."/>
            <person name="Ramaraj T."/>
            <person name="Crozier J."/>
            <person name="Davis R.E."/>
            <person name="Shao J."/>
            <person name="Melnick R.L."/>
            <person name="Pereira G.A.G."/>
            <person name="Bailey B.A."/>
        </authorList>
    </citation>
    <scope>NUCLEOTIDE SEQUENCE [LARGE SCALE GENOMIC DNA]</scope>
    <source>
        <strain evidence="3 4">MCA 2997</strain>
    </source>
</reference>
<dbReference type="OrthoDB" id="3437960at2759"/>
<accession>V2X2F5</accession>
<dbReference type="PROSITE" id="PS00028">
    <property type="entry name" value="ZINC_FINGER_C2H2_1"/>
    <property type="match status" value="1"/>
</dbReference>
<keyword evidence="4" id="KW-1185">Reference proteome</keyword>
<protein>
    <submittedName>
        <fullName evidence="3">Zinc finger protein 208-like protein</fullName>
    </submittedName>
</protein>
<dbReference type="Pfam" id="PF00096">
    <property type="entry name" value="zf-C2H2"/>
    <property type="match status" value="1"/>
</dbReference>
<keyword evidence="1" id="KW-0862">Zinc</keyword>
<evidence type="ECO:0000313" key="4">
    <source>
        <dbReference type="Proteomes" id="UP000017559"/>
    </source>
</evidence>
<feature type="domain" description="C2H2-type" evidence="2">
    <location>
        <begin position="25"/>
        <end position="53"/>
    </location>
</feature>
<feature type="domain" description="C2H2-type" evidence="2">
    <location>
        <begin position="54"/>
        <end position="78"/>
    </location>
</feature>
<proteinExistence type="predicted"/>
<dbReference type="Gene3D" id="3.30.160.60">
    <property type="entry name" value="Classic Zinc Finger"/>
    <property type="match status" value="2"/>
</dbReference>
<dbReference type="Proteomes" id="UP000017559">
    <property type="component" value="Unassembled WGS sequence"/>
</dbReference>
<dbReference type="KEGG" id="mrr:Moror_3358"/>
<dbReference type="AlphaFoldDB" id="V2X2F5"/>
<dbReference type="GO" id="GO:0008270">
    <property type="term" value="F:zinc ion binding"/>
    <property type="evidence" value="ECO:0007669"/>
    <property type="project" value="UniProtKB-KW"/>
</dbReference>
<name>V2X2F5_MONRO</name>
<sequence>MHRERVAKDRVIRAARERRKTEARFTCGLGCGQTFTARHNLTHHINSHLGVRRYTCRTCGKSFVTPCDCKRHERKISV</sequence>